<dbReference type="EMBL" id="DTMQ01000018">
    <property type="protein sequence ID" value="HGE99059.1"/>
    <property type="molecule type" value="Genomic_DNA"/>
</dbReference>
<dbReference type="PANTHER" id="PTHR32329">
    <property type="entry name" value="BIFUNCTIONAL PROTEIN [INCLUDES 2-HYDROXYACYL-COA DEHYDRATASE (N-TER) AND ITS ACTIVATOR DOMAIN (C_TERM)-RELATED"/>
    <property type="match status" value="1"/>
</dbReference>
<dbReference type="InterPro" id="IPR010327">
    <property type="entry name" value="FldB/FldC_alpha/beta"/>
</dbReference>
<accession>A0A7C3Z2J7</accession>
<sequence length="364" mass="42276">MKVTFPYMGNIYIPLRQIFLDLGIEPIIPPPYNRATLNLGTKYAPELMCIPFKLTLGNLIQGLRMGADTIVHTGGWWSCRFGYYPILSNLILKDLGFNFRHIILRREKIGELFKILKEVHRNSTEVTKRFLRAVARGYYKAKVLEKLERLAFRIRPKEREKGETSRILKSYLNRLDQTIEIKEIAALKREAEKKLFSIPKKGKRVFRVKIVGESFCVIEPFVNFHLLERLGEMGLEVDPFLTAYRWLGFHSIRLGKGEAKMVWKMAEDWWCYNVGGEDKNTVGYTLKAIKEGYDGIIHLHPLSCMPHTTITPVLDRISQDYKVPILQISLDEFTQEGAFYNRIEAFVELIKRKKTFSAQPSLKV</sequence>
<protein>
    <recommendedName>
        <fullName evidence="2">CoA protein activase</fullName>
    </recommendedName>
</protein>
<name>A0A7C3Z2J7_UNCW3</name>
<dbReference type="InterPro" id="IPR051805">
    <property type="entry name" value="Dehydratase_Activator_Redct"/>
</dbReference>
<dbReference type="Pfam" id="PF06050">
    <property type="entry name" value="HGD-D"/>
    <property type="match status" value="1"/>
</dbReference>
<gene>
    <name evidence="1" type="ORF">ENX07_03190</name>
</gene>
<proteinExistence type="predicted"/>
<evidence type="ECO:0008006" key="2">
    <source>
        <dbReference type="Google" id="ProtNLM"/>
    </source>
</evidence>
<dbReference type="Gene3D" id="3.40.50.11900">
    <property type="match status" value="1"/>
</dbReference>
<dbReference type="AlphaFoldDB" id="A0A7C3Z2J7"/>
<dbReference type="PANTHER" id="PTHR32329:SF2">
    <property type="entry name" value="BIFUNCTIONAL PROTEIN [INCLUDES 2-HYDROXYACYL-COA DEHYDRATASE (N-TER) AND ITS ACTIVATOR DOMAIN (C_TERM)"/>
    <property type="match status" value="1"/>
</dbReference>
<reference evidence="1" key="1">
    <citation type="journal article" date="2020" name="mSystems">
        <title>Genome- and Community-Level Interaction Insights into Carbon Utilization and Element Cycling Functions of Hydrothermarchaeota in Hydrothermal Sediment.</title>
        <authorList>
            <person name="Zhou Z."/>
            <person name="Liu Y."/>
            <person name="Xu W."/>
            <person name="Pan J."/>
            <person name="Luo Z.H."/>
            <person name="Li M."/>
        </authorList>
    </citation>
    <scope>NUCLEOTIDE SEQUENCE [LARGE SCALE GENOMIC DNA]</scope>
    <source>
        <strain evidence="1">SpSt-906</strain>
    </source>
</reference>
<organism evidence="1">
    <name type="scientific">candidate division WOR-3 bacterium</name>
    <dbReference type="NCBI Taxonomy" id="2052148"/>
    <lineage>
        <taxon>Bacteria</taxon>
        <taxon>Bacteria division WOR-3</taxon>
    </lineage>
</organism>
<comment type="caution">
    <text evidence="1">The sequence shown here is derived from an EMBL/GenBank/DDBJ whole genome shotgun (WGS) entry which is preliminary data.</text>
</comment>
<evidence type="ECO:0000313" key="1">
    <source>
        <dbReference type="EMBL" id="HGE99059.1"/>
    </source>
</evidence>